<name>A0A0B0H744_SOVGS</name>
<proteinExistence type="predicted"/>
<feature type="chain" id="PRO_5002073698" description="Secreted protein" evidence="1">
    <location>
        <begin position="27"/>
        <end position="98"/>
    </location>
</feature>
<evidence type="ECO:0000256" key="1">
    <source>
        <dbReference type="SAM" id="SignalP"/>
    </source>
</evidence>
<organism evidence="2 3">
    <name type="scientific">Solemya velum gill symbiont</name>
    <dbReference type="NCBI Taxonomy" id="2340"/>
    <lineage>
        <taxon>Bacteria</taxon>
        <taxon>Pseudomonadati</taxon>
        <taxon>Pseudomonadota</taxon>
        <taxon>Gammaproteobacteria</taxon>
        <taxon>sulfur-oxidizing symbionts</taxon>
    </lineage>
</organism>
<evidence type="ECO:0008006" key="4">
    <source>
        <dbReference type="Google" id="ProtNLM"/>
    </source>
</evidence>
<gene>
    <name evidence="2" type="ORF">JV46_08580</name>
</gene>
<sequence>MNTCWRSATCVIIIFGSLVTQTQAYAYSCHLHAPDDYVSFSKQPLVIPGVGNQAECEKLNLQRFSSRGRCHCTQDTFATGREMPSDFLAPGQRKEQLP</sequence>
<accession>A0A0B0H744</accession>
<dbReference type="STRING" id="2340.JV46_08580"/>
<evidence type="ECO:0000313" key="3">
    <source>
        <dbReference type="Proteomes" id="UP000030856"/>
    </source>
</evidence>
<comment type="caution">
    <text evidence="2">The sequence shown here is derived from an EMBL/GenBank/DDBJ whole genome shotgun (WGS) entry which is preliminary data.</text>
</comment>
<dbReference type="Proteomes" id="UP000030856">
    <property type="component" value="Unassembled WGS sequence"/>
</dbReference>
<protein>
    <recommendedName>
        <fullName evidence="4">Secreted protein</fullName>
    </recommendedName>
</protein>
<keyword evidence="3" id="KW-1185">Reference proteome</keyword>
<feature type="signal peptide" evidence="1">
    <location>
        <begin position="1"/>
        <end position="26"/>
    </location>
</feature>
<dbReference type="OrthoDB" id="9937199at2"/>
<evidence type="ECO:0000313" key="2">
    <source>
        <dbReference type="EMBL" id="KHF24900.1"/>
    </source>
</evidence>
<dbReference type="AlphaFoldDB" id="A0A0B0H744"/>
<reference evidence="2 3" key="1">
    <citation type="journal article" date="2014" name="BMC Genomics">
        <title>The genome of the intracellular bacterium of the coastal bivalve, Solemya velum: a blueprint for thriving in and out of symbiosis.</title>
        <authorList>
            <person name="Dmytrenko O."/>
            <person name="Russell S.L."/>
            <person name="Loo W.T."/>
            <person name="Fontanez K.M."/>
            <person name="Liao L."/>
            <person name="Roeselers G."/>
            <person name="Sharma R."/>
            <person name="Stewart F.J."/>
            <person name="Newton I.L."/>
            <person name="Woyke T."/>
            <person name="Wu D."/>
            <person name="Lang J.M."/>
            <person name="Eisen J.A."/>
            <person name="Cavanaugh C.M."/>
        </authorList>
    </citation>
    <scope>NUCLEOTIDE SEQUENCE [LARGE SCALE GENOMIC DNA]</scope>
    <source>
        <strain evidence="2 3">WH</strain>
    </source>
</reference>
<dbReference type="GeneID" id="86992361"/>
<dbReference type="EMBL" id="JRAA01000002">
    <property type="protein sequence ID" value="KHF24900.1"/>
    <property type="molecule type" value="Genomic_DNA"/>
</dbReference>
<dbReference type="RefSeq" id="WP_043117128.1">
    <property type="nucleotide sequence ID" value="NZ_JRAA01000002.1"/>
</dbReference>
<keyword evidence="1" id="KW-0732">Signal</keyword>